<dbReference type="Proteomes" id="UP000273083">
    <property type="component" value="Unassembled WGS sequence"/>
</dbReference>
<evidence type="ECO:0000256" key="1">
    <source>
        <dbReference type="SAM" id="Phobius"/>
    </source>
</evidence>
<accession>A0A3N1XJN6</accession>
<dbReference type="RefSeq" id="WP_123610026.1">
    <property type="nucleotide sequence ID" value="NZ_RJVG01000008.1"/>
</dbReference>
<dbReference type="Pfam" id="PF19601">
    <property type="entry name" value="DUF6106"/>
    <property type="match status" value="1"/>
</dbReference>
<reference evidence="2 3" key="1">
    <citation type="submission" date="2018-11" db="EMBL/GenBank/DDBJ databases">
        <title>Genomic Encyclopedia of Type Strains, Phase IV (KMG-IV): sequencing the most valuable type-strain genomes for metagenomic binning, comparative biology and taxonomic classification.</title>
        <authorList>
            <person name="Goeker M."/>
        </authorList>
    </citation>
    <scope>NUCLEOTIDE SEQUENCE [LARGE SCALE GENOMIC DNA]</scope>
    <source>
        <strain evidence="2 3">DSM 26537</strain>
    </source>
</reference>
<keyword evidence="3" id="KW-1185">Reference proteome</keyword>
<feature type="transmembrane region" description="Helical" evidence="1">
    <location>
        <begin position="41"/>
        <end position="57"/>
    </location>
</feature>
<keyword evidence="1" id="KW-1133">Transmembrane helix</keyword>
<sequence length="169" mass="19107">MSELYAEAGVKRRENAKSIAARVGMIAFIIVSFFISGLSTFLVVLPAAALIIAFIFFPRLSVEYEYVFCDGQIDFDKIMGKAKRKTMLKMDLDQIEIVAPTNSHSLDSYKNSNLPKKNYSSLDSNARTYTIIGRVKNKTEGQNIQVIFEPSEKMIECMKLKSPRKVVTY</sequence>
<comment type="caution">
    <text evidence="2">The sequence shown here is derived from an EMBL/GenBank/DDBJ whole genome shotgun (WGS) entry which is preliminary data.</text>
</comment>
<protein>
    <submittedName>
        <fullName evidence="2">Uncharacterized protein</fullName>
    </submittedName>
</protein>
<dbReference type="OrthoDB" id="2062630at2"/>
<keyword evidence="1" id="KW-0472">Membrane</keyword>
<organism evidence="2 3">
    <name type="scientific">Mobilisporobacter senegalensis</name>
    <dbReference type="NCBI Taxonomy" id="1329262"/>
    <lineage>
        <taxon>Bacteria</taxon>
        <taxon>Bacillati</taxon>
        <taxon>Bacillota</taxon>
        <taxon>Clostridia</taxon>
        <taxon>Lachnospirales</taxon>
        <taxon>Lachnospiraceae</taxon>
        <taxon>Mobilisporobacter</taxon>
    </lineage>
</organism>
<name>A0A3N1XJN6_9FIRM</name>
<proteinExistence type="predicted"/>
<dbReference type="InterPro" id="IPR046088">
    <property type="entry name" value="DUF6106"/>
</dbReference>
<evidence type="ECO:0000313" key="3">
    <source>
        <dbReference type="Proteomes" id="UP000273083"/>
    </source>
</evidence>
<keyword evidence="1" id="KW-0812">Transmembrane</keyword>
<dbReference type="AlphaFoldDB" id="A0A3N1XJN6"/>
<gene>
    <name evidence="2" type="ORF">EDD66_10830</name>
</gene>
<evidence type="ECO:0000313" key="2">
    <source>
        <dbReference type="EMBL" id="ROR26308.1"/>
    </source>
</evidence>
<dbReference type="EMBL" id="RJVG01000008">
    <property type="protein sequence ID" value="ROR26308.1"/>
    <property type="molecule type" value="Genomic_DNA"/>
</dbReference>